<organism evidence="1 2">
    <name type="scientific">Thyridium curvatum</name>
    <dbReference type="NCBI Taxonomy" id="1093900"/>
    <lineage>
        <taxon>Eukaryota</taxon>
        <taxon>Fungi</taxon>
        <taxon>Dikarya</taxon>
        <taxon>Ascomycota</taxon>
        <taxon>Pezizomycotina</taxon>
        <taxon>Sordariomycetes</taxon>
        <taxon>Sordariomycetidae</taxon>
        <taxon>Thyridiales</taxon>
        <taxon>Thyridiaceae</taxon>
        <taxon>Thyridium</taxon>
    </lineage>
</organism>
<reference evidence="1 2" key="1">
    <citation type="submission" date="2019-06" db="EMBL/GenBank/DDBJ databases">
        <title>Draft genome sequence of the filamentous fungus Phialemoniopsis curvata isolated from diesel fuel.</title>
        <authorList>
            <person name="Varaljay V.A."/>
            <person name="Lyon W.J."/>
            <person name="Crouch A.L."/>
            <person name="Drake C.E."/>
            <person name="Hollomon J.M."/>
            <person name="Nadeau L.J."/>
            <person name="Nunn H.S."/>
            <person name="Stevenson B.S."/>
            <person name="Bojanowski C.L."/>
            <person name="Crookes-Goodson W.J."/>
        </authorList>
    </citation>
    <scope>NUCLEOTIDE SEQUENCE [LARGE SCALE GENOMIC DNA]</scope>
    <source>
        <strain evidence="1 2">D216</strain>
    </source>
</reference>
<name>A0A507BAK9_9PEZI</name>
<gene>
    <name evidence="1" type="ORF">E0L32_003905</name>
</gene>
<dbReference type="RefSeq" id="XP_030997967.1">
    <property type="nucleotide sequence ID" value="XM_031138256.1"/>
</dbReference>
<evidence type="ECO:0000313" key="2">
    <source>
        <dbReference type="Proteomes" id="UP000319257"/>
    </source>
</evidence>
<dbReference type="Proteomes" id="UP000319257">
    <property type="component" value="Unassembled WGS sequence"/>
</dbReference>
<dbReference type="AlphaFoldDB" id="A0A507BAK9"/>
<keyword evidence="2" id="KW-1185">Reference proteome</keyword>
<protein>
    <submittedName>
        <fullName evidence="1">Uncharacterized protein</fullName>
    </submittedName>
</protein>
<proteinExistence type="predicted"/>
<sequence>MLVNYGWPKLPVGPGTTVPTALLWRAEKSSKKLPLSQLPSQAGQTAKAAKLARADKTIDSQATRLHDDGQQVRQNAAADTLLTIQVKSKSDDVQLSLRLKHGLITIFLLVDAQDTFDKITSTLLSVLRERYPDGLDGGLVPIPQGDDFHVAYGMLKKPQDTLSGWSDLNVAEGDTPASRGVKDNTPLAFAFVGDEDDEPTFKVEFPRMEYEGEGDDDMAE</sequence>
<accession>A0A507BAK9</accession>
<dbReference type="OrthoDB" id="5376498at2759"/>
<comment type="caution">
    <text evidence="1">The sequence shown here is derived from an EMBL/GenBank/DDBJ whole genome shotgun (WGS) entry which is preliminary data.</text>
</comment>
<evidence type="ECO:0000313" key="1">
    <source>
        <dbReference type="EMBL" id="TPX16256.1"/>
    </source>
</evidence>
<dbReference type="InParanoid" id="A0A507BAK9"/>
<dbReference type="GeneID" id="41971352"/>
<dbReference type="EMBL" id="SKBQ01000018">
    <property type="protein sequence ID" value="TPX16256.1"/>
    <property type="molecule type" value="Genomic_DNA"/>
</dbReference>